<keyword evidence="2" id="KW-0540">Nuclease</keyword>
<dbReference type="GO" id="GO:0000724">
    <property type="term" value="P:double-strand break repair via homologous recombination"/>
    <property type="evidence" value="ECO:0007669"/>
    <property type="project" value="InterPro"/>
</dbReference>
<evidence type="ECO:0000256" key="7">
    <source>
        <dbReference type="ARBA" id="ARBA00022806"/>
    </source>
</evidence>
<dbReference type="Pfam" id="PF21445">
    <property type="entry name" value="ADDB_N"/>
    <property type="match status" value="1"/>
</dbReference>
<name>A0A1M6DFQ4_9FIRM</name>
<dbReference type="GO" id="GO:0004527">
    <property type="term" value="F:exonuclease activity"/>
    <property type="evidence" value="ECO:0007669"/>
    <property type="project" value="UniProtKB-KW"/>
</dbReference>
<dbReference type="RefSeq" id="WP_080325812.1">
    <property type="nucleotide sequence ID" value="NZ_FQYW01000011.1"/>
</dbReference>
<protein>
    <submittedName>
        <fullName evidence="16">DNA helicase/exodeoxyribonuclease V, subunit B</fullName>
    </submittedName>
</protein>
<dbReference type="InterPro" id="IPR027417">
    <property type="entry name" value="P-loop_NTPase"/>
</dbReference>
<evidence type="ECO:0000256" key="4">
    <source>
        <dbReference type="ARBA" id="ARBA00022741"/>
    </source>
</evidence>
<dbReference type="GO" id="GO:0005524">
    <property type="term" value="F:ATP binding"/>
    <property type="evidence" value="ECO:0007669"/>
    <property type="project" value="UniProtKB-KW"/>
</dbReference>
<organism evidence="16 17">
    <name type="scientific">Anaerovibrio lipolyticus DSM 3074</name>
    <dbReference type="NCBI Taxonomy" id="1120997"/>
    <lineage>
        <taxon>Bacteria</taxon>
        <taxon>Bacillati</taxon>
        <taxon>Bacillota</taxon>
        <taxon>Negativicutes</taxon>
        <taxon>Selenomonadales</taxon>
        <taxon>Selenomonadaceae</taxon>
        <taxon>Anaerovibrio</taxon>
    </lineage>
</organism>
<keyword evidence="10" id="KW-0408">Iron</keyword>
<feature type="domain" description="ATP-dependent helicase/deoxyribonuclease subunit B N-terminal" evidence="15">
    <location>
        <begin position="4"/>
        <end position="292"/>
    </location>
</feature>
<evidence type="ECO:0000256" key="12">
    <source>
        <dbReference type="ARBA" id="ARBA00023125"/>
    </source>
</evidence>
<dbReference type="GO" id="GO:0003677">
    <property type="term" value="F:DNA binding"/>
    <property type="evidence" value="ECO:0007669"/>
    <property type="project" value="UniProtKB-KW"/>
</dbReference>
<keyword evidence="1" id="KW-0004">4Fe-4S</keyword>
<evidence type="ECO:0000256" key="3">
    <source>
        <dbReference type="ARBA" id="ARBA00022723"/>
    </source>
</evidence>
<evidence type="ECO:0000313" key="16">
    <source>
        <dbReference type="EMBL" id="SHI72164.1"/>
    </source>
</evidence>
<dbReference type="PANTHER" id="PTHR30591">
    <property type="entry name" value="RECBCD ENZYME SUBUNIT RECC"/>
    <property type="match status" value="1"/>
</dbReference>
<evidence type="ECO:0000259" key="15">
    <source>
        <dbReference type="Pfam" id="PF21445"/>
    </source>
</evidence>
<dbReference type="GO" id="GO:0046872">
    <property type="term" value="F:metal ion binding"/>
    <property type="evidence" value="ECO:0007669"/>
    <property type="project" value="UniProtKB-KW"/>
</dbReference>
<accession>A0A1M6DFQ4</accession>
<evidence type="ECO:0000256" key="11">
    <source>
        <dbReference type="ARBA" id="ARBA00023014"/>
    </source>
</evidence>
<gene>
    <name evidence="16" type="ORF">SAMN02745671_01453</name>
</gene>
<feature type="domain" description="PD-(D/E)XK endonuclease-like" evidence="14">
    <location>
        <begin position="787"/>
        <end position="1136"/>
    </location>
</feature>
<dbReference type="Gene3D" id="3.40.50.300">
    <property type="entry name" value="P-loop containing nucleotide triphosphate hydrolases"/>
    <property type="match status" value="3"/>
</dbReference>
<keyword evidence="13" id="KW-0234">DNA repair</keyword>
<evidence type="ECO:0000256" key="5">
    <source>
        <dbReference type="ARBA" id="ARBA00022763"/>
    </source>
</evidence>
<dbReference type="Proteomes" id="UP000191240">
    <property type="component" value="Unassembled WGS sequence"/>
</dbReference>
<keyword evidence="12" id="KW-0238">DNA-binding</keyword>
<keyword evidence="9" id="KW-0067">ATP-binding</keyword>
<evidence type="ECO:0000259" key="14">
    <source>
        <dbReference type="Pfam" id="PF12705"/>
    </source>
</evidence>
<keyword evidence="6" id="KW-0378">Hydrolase</keyword>
<dbReference type="SUPFAM" id="SSF52980">
    <property type="entry name" value="Restriction endonuclease-like"/>
    <property type="match status" value="1"/>
</dbReference>
<dbReference type="OrthoDB" id="9758506at2"/>
<dbReference type="InterPro" id="IPR011335">
    <property type="entry name" value="Restrct_endonuc-II-like"/>
</dbReference>
<dbReference type="AlphaFoldDB" id="A0A1M6DFQ4"/>
<dbReference type="NCBIfam" id="TIGR02773">
    <property type="entry name" value="addB_Gpos"/>
    <property type="match status" value="1"/>
</dbReference>
<dbReference type="GO" id="GO:0004386">
    <property type="term" value="F:helicase activity"/>
    <property type="evidence" value="ECO:0007669"/>
    <property type="project" value="UniProtKB-KW"/>
</dbReference>
<dbReference type="Gene3D" id="6.10.140.1030">
    <property type="match status" value="1"/>
</dbReference>
<dbReference type="InterPro" id="IPR011604">
    <property type="entry name" value="PDDEXK-like_dom_sf"/>
</dbReference>
<keyword evidence="5" id="KW-0227">DNA damage</keyword>
<reference evidence="16 17" key="1">
    <citation type="submission" date="2016-11" db="EMBL/GenBank/DDBJ databases">
        <authorList>
            <person name="Jaros S."/>
            <person name="Januszkiewicz K."/>
            <person name="Wedrychowicz H."/>
        </authorList>
    </citation>
    <scope>NUCLEOTIDE SEQUENCE [LARGE SCALE GENOMIC DNA]</scope>
    <source>
        <strain evidence="16 17">DSM 3074</strain>
    </source>
</reference>
<dbReference type="EMBL" id="FQYW01000011">
    <property type="protein sequence ID" value="SHI72164.1"/>
    <property type="molecule type" value="Genomic_DNA"/>
</dbReference>
<sequence length="1182" mass="135590">MLEIITGRAGSGKTLYVLEQIKKELVERPLGSAIILLLPEHMTYKVERQLSAMMEEQGRGYMRCQVYGFKRFAYQVLQETGGGLEQGITDMGRQLLLKRILDKHYNELKVFGRASRQRGFANVLSGIINEFKGYGITPEQLAEAGDSMEDSRLGHKLADLSLLYGEYNRAMEGSYTDGKDIMSILVERLPMSKMVAGADIWLDGFLFFNPLELQVLEGLFQYGANIHVTFNMDDMNTAQGQWANREASGLFNRAYISCNRLQGLAAKFDIPVNYQHFSETKRYTNPALKALEACFDKRIIQPVDGDGEISLVEAATCRLEVEAAAADIIGLVRDRGYKWRDIGVLIRDEESYGELISFVFKDYDIPFFRDKKRQCANHPVAELIRSAIGATEGWGYDDLFCCIKAGFFRLTAQQIDLLENYCLEFNLKGSKVWRREEPWDFYPRYSIDEEDERIDDKEKLRAATADQLRRQVAEPLGILQDDLKQADTTRDMIQAIYHFLVAIEVPKILQEKSDQAEKSGNLDVAREHQQVWNDIMELLDQLVEVTGDSKMSIGELRQLLEEGFSSLKMALIPPGLDYVNIASFDQNALDNIKAVYILGANAGSMPRRSVENTVLSDADRVHINQKNIIELSVLGEEASFNENYLIYKAFTQAREYMWVSYALSSPSDEALMGAEIVGKIKSLLPDKGVRTIPLDWINSFTEEQQLKMLTHKRQSLSYLAVALRRLRDEGELPELWQKVYNCLLQGEDTEKLVELVRRGLFMNPRLEKLPRDIAKALYTVKGILRGSVTKFELYNRCPFQFFAKYGLNLKERKINRFSSPELGTLLHAVLKEYGEALKKEGRRWCDIQGEERDRICHEIIHRLAPRLNNGMLYSTNQLENQLSRLETTARFTLRRLGEFDQVSKFHPNYFERSFGGHNGPADTLDLVYQLHDNNRLELKGQIDRIDVNEQGSHFMIVDYKTGSAAINLVDVYYGLKLQLLTYLLVVSQLMNRGKDQDNQMLPAGMLYYFLKRPIFPMDNHSHDPEKLREALDKALKMPGWVLLDKDIAEQIDNTLYTDNKSRFLKIAYKGKGENRSFNDKSLKMLKSSEDFELLMAYIELVFKDTGENIMDGSIDIKPYKKDKITPCTYCKYHPLCGFDPRLEGYDYRRIDGSEAELMEAITERVKGEIIGNHDQNFEGKEE</sequence>
<keyword evidence="3" id="KW-0479">Metal-binding</keyword>
<proteinExistence type="predicted"/>
<evidence type="ECO:0000256" key="2">
    <source>
        <dbReference type="ARBA" id="ARBA00022722"/>
    </source>
</evidence>
<keyword evidence="11" id="KW-0411">Iron-sulfur</keyword>
<dbReference type="Gene3D" id="3.90.320.10">
    <property type="match status" value="1"/>
</dbReference>
<evidence type="ECO:0000256" key="1">
    <source>
        <dbReference type="ARBA" id="ARBA00022485"/>
    </source>
</evidence>
<dbReference type="PANTHER" id="PTHR30591:SF1">
    <property type="entry name" value="RECBCD ENZYME SUBUNIT RECC"/>
    <property type="match status" value="1"/>
</dbReference>
<evidence type="ECO:0000256" key="10">
    <source>
        <dbReference type="ARBA" id="ARBA00023004"/>
    </source>
</evidence>
<dbReference type="Pfam" id="PF12705">
    <property type="entry name" value="PDDEXK_1"/>
    <property type="match status" value="1"/>
</dbReference>
<dbReference type="SUPFAM" id="SSF52540">
    <property type="entry name" value="P-loop containing nucleoside triphosphate hydrolases"/>
    <property type="match status" value="1"/>
</dbReference>
<keyword evidence="7 16" id="KW-0347">Helicase</keyword>
<evidence type="ECO:0000256" key="6">
    <source>
        <dbReference type="ARBA" id="ARBA00022801"/>
    </source>
</evidence>
<dbReference type="InterPro" id="IPR049035">
    <property type="entry name" value="ADDB_N"/>
</dbReference>
<evidence type="ECO:0000313" key="17">
    <source>
        <dbReference type="Proteomes" id="UP000191240"/>
    </source>
</evidence>
<keyword evidence="8" id="KW-0269">Exonuclease</keyword>
<evidence type="ECO:0000256" key="8">
    <source>
        <dbReference type="ARBA" id="ARBA00022839"/>
    </source>
</evidence>
<keyword evidence="4" id="KW-0547">Nucleotide-binding</keyword>
<dbReference type="InterPro" id="IPR038726">
    <property type="entry name" value="PDDEXK_AddAB-type"/>
</dbReference>
<evidence type="ECO:0000256" key="9">
    <source>
        <dbReference type="ARBA" id="ARBA00022840"/>
    </source>
</evidence>
<dbReference type="InterPro" id="IPR014140">
    <property type="entry name" value="DNA_helicase_suAddB"/>
</dbReference>
<dbReference type="GO" id="GO:0051539">
    <property type="term" value="F:4 iron, 4 sulfur cluster binding"/>
    <property type="evidence" value="ECO:0007669"/>
    <property type="project" value="UniProtKB-KW"/>
</dbReference>
<evidence type="ECO:0000256" key="13">
    <source>
        <dbReference type="ARBA" id="ARBA00023204"/>
    </source>
</evidence>